<evidence type="ECO:0000313" key="2">
    <source>
        <dbReference type="Proteomes" id="UP000325811"/>
    </source>
</evidence>
<proteinExistence type="predicted"/>
<dbReference type="KEGG" id="pdio:PDMSB3_0808.1"/>
<reference evidence="1 2" key="1">
    <citation type="submission" date="2019-08" db="EMBL/GenBank/DDBJ databases">
        <authorList>
            <person name="Herpell B J."/>
        </authorList>
    </citation>
    <scope>NUCLEOTIDE SEQUENCE [LARGE SCALE GENOMIC DNA]</scope>
    <source>
        <strain evidence="2">Msb3</strain>
    </source>
</reference>
<protein>
    <submittedName>
        <fullName evidence="1">Uncharacterized protein</fullName>
    </submittedName>
</protein>
<accession>A0A5Q4ZKE5</accession>
<keyword evidence="2" id="KW-1185">Reference proteome</keyword>
<evidence type="ECO:0000313" key="1">
    <source>
        <dbReference type="EMBL" id="VVD32106.1"/>
    </source>
</evidence>
<organism evidence="1 2">
    <name type="scientific">Paraburkholderia dioscoreae</name>
    <dbReference type="NCBI Taxonomy" id="2604047"/>
    <lineage>
        <taxon>Bacteria</taxon>
        <taxon>Pseudomonadati</taxon>
        <taxon>Pseudomonadota</taxon>
        <taxon>Betaproteobacteria</taxon>
        <taxon>Burkholderiales</taxon>
        <taxon>Burkholderiaceae</taxon>
        <taxon>Paraburkholderia</taxon>
    </lineage>
</organism>
<name>A0A5Q4ZKE5_9BURK</name>
<dbReference type="EMBL" id="LR699554">
    <property type="protein sequence ID" value="VVD32106.1"/>
    <property type="molecule type" value="Genomic_DNA"/>
</dbReference>
<dbReference type="AlphaFoldDB" id="A0A5Q4ZKE5"/>
<gene>
    <name evidence="1" type="ORF">PDMSB3_0808</name>
</gene>
<sequence length="70" mass="7714">MAKTCRLLVILHRVQWLGISRRLLRGASASTKSIHKVAPASPVEKEGPTVILTALIGERLNVGMQNTRRI</sequence>
<dbReference type="Proteomes" id="UP000325811">
    <property type="component" value="Chromosome II"/>
</dbReference>